<protein>
    <submittedName>
        <fullName evidence="2">Agmatine deiminase family protein</fullName>
    </submittedName>
</protein>
<evidence type="ECO:0000313" key="3">
    <source>
        <dbReference type="Proteomes" id="UP000677305"/>
    </source>
</evidence>
<dbReference type="GO" id="GO:0047632">
    <property type="term" value="F:agmatine deiminase activity"/>
    <property type="evidence" value="ECO:0007669"/>
    <property type="project" value="TreeGrafter"/>
</dbReference>
<dbReference type="EMBL" id="CP058561">
    <property type="protein sequence ID" value="QUH32105.1"/>
    <property type="molecule type" value="Genomic_DNA"/>
</dbReference>
<dbReference type="GO" id="GO:0009446">
    <property type="term" value="P:putrescine biosynthetic process"/>
    <property type="evidence" value="ECO:0007669"/>
    <property type="project" value="InterPro"/>
</dbReference>
<dbReference type="GO" id="GO:0004668">
    <property type="term" value="F:protein-arginine deiminase activity"/>
    <property type="evidence" value="ECO:0007669"/>
    <property type="project" value="InterPro"/>
</dbReference>
<evidence type="ECO:0000313" key="2">
    <source>
        <dbReference type="EMBL" id="QUH32105.1"/>
    </source>
</evidence>
<proteinExistence type="predicted"/>
<dbReference type="InterPro" id="IPR007466">
    <property type="entry name" value="Peptidyl-Arg-deiminase_porph"/>
</dbReference>
<organism evidence="2 3">
    <name type="scientific">Vallitalea guaymasensis</name>
    <dbReference type="NCBI Taxonomy" id="1185412"/>
    <lineage>
        <taxon>Bacteria</taxon>
        <taxon>Bacillati</taxon>
        <taxon>Bacillota</taxon>
        <taxon>Clostridia</taxon>
        <taxon>Lachnospirales</taxon>
        <taxon>Vallitaleaceae</taxon>
        <taxon>Vallitalea</taxon>
    </lineage>
</organism>
<dbReference type="Pfam" id="PF04371">
    <property type="entry name" value="PAD_porph"/>
    <property type="match status" value="1"/>
</dbReference>
<dbReference type="Proteomes" id="UP000677305">
    <property type="component" value="Chromosome"/>
</dbReference>
<dbReference type="PANTHER" id="PTHR31377:SF0">
    <property type="entry name" value="AGMATINE DEIMINASE-RELATED"/>
    <property type="match status" value="1"/>
</dbReference>
<keyword evidence="3" id="KW-1185">Reference proteome</keyword>
<reference evidence="2 3" key="1">
    <citation type="submission" date="2020-07" db="EMBL/GenBank/DDBJ databases">
        <title>Vallitalea guaymasensis genome.</title>
        <authorList>
            <person name="Postec A."/>
        </authorList>
    </citation>
    <scope>NUCLEOTIDE SEQUENCE [LARGE SCALE GENOMIC DNA]</scope>
    <source>
        <strain evidence="2 3">Ra1766G1</strain>
    </source>
</reference>
<dbReference type="KEGG" id="vgu:HYG85_22615"/>
<evidence type="ECO:0000256" key="1">
    <source>
        <dbReference type="ARBA" id="ARBA00022801"/>
    </source>
</evidence>
<sequence length="375" mass="43180">MLCIGCAKTTSNINEKEYETGEKSLTKPVKTQDVEYKFPFEDAKHEGTWLQWPHEYNYGKSYMNKLDPIWIEMTRGLIKGENVHIIVYNEKEKKRVISLLSKENINMDKVDFYIYPTDDVWIRDNGPIFVYDSEDNLVIADWGFNGWGNKASYKKCMEIPKKISSDLNIPLIDIHDVVLEGGAVEFDGNGTCMTTRSAVVNENRNPDLTESEIEEYIKKYYGVNNFIWLDGVAGLEITDFHIDGFAKFYDKTTIITMKEEDLFEWALSAKDIDTLYEAKNSDGNPYKYIYLPLSKDNVVLENGKDLGYKGSYVNFLIGNKVILVPNYNDVNDEKANAILQQLYPDKEVIGIDVRDLYQYGGMIHCVTQQQPINKK</sequence>
<gene>
    <name evidence="2" type="ORF">HYG85_22615</name>
</gene>
<dbReference type="AlphaFoldDB" id="A0A8J8MGE2"/>
<dbReference type="PANTHER" id="PTHR31377">
    <property type="entry name" value="AGMATINE DEIMINASE-RELATED"/>
    <property type="match status" value="1"/>
</dbReference>
<dbReference type="SUPFAM" id="SSF55909">
    <property type="entry name" value="Pentein"/>
    <property type="match status" value="1"/>
</dbReference>
<name>A0A8J8MGE2_9FIRM</name>
<keyword evidence="1" id="KW-0378">Hydrolase</keyword>
<accession>A0A8J8MGE2</accession>
<dbReference type="Gene3D" id="3.75.10.10">
    <property type="entry name" value="L-arginine/glycine Amidinotransferase, Chain A"/>
    <property type="match status" value="1"/>
</dbReference>